<dbReference type="Pfam" id="PF02485">
    <property type="entry name" value="Branch"/>
    <property type="match status" value="1"/>
</dbReference>
<keyword evidence="6" id="KW-1133">Transmembrane helix</keyword>
<dbReference type="EMBL" id="JABCRI010000007">
    <property type="protein sequence ID" value="KAF8402838.1"/>
    <property type="molecule type" value="Genomic_DNA"/>
</dbReference>
<keyword evidence="5" id="KW-0325">Glycoprotein</keyword>
<dbReference type="InterPro" id="IPR044610">
    <property type="entry name" value="GLCAT14A/B/C"/>
</dbReference>
<sequence length="460" mass="51539">MEHHTLPYSLFLRLRNARSLESTAMAKFPRKFLYSVLSISVFTLLLFLSPKTSPRHSRSFSHAVDLEIPFPPPPKIAYFISGSNGDGARILRLLHAVYHPRNQYLLHLDRAASQQQREDLCVSILSVETFTAAENVNVVGKADSVNYGGSTPLASVLHGAAIMLRYSKDWDWFVNLEAPDYPLITQDDFLHVLSFVPKDFNFIEHTSNIGWKEYQRIIPIVVDPGLYLASKGGIFVVDKKRALPKAYSAVSEASHDASGSFVIGYLDLSFIPPAEFVILGNVLPLIFCSPSVILSRKLVEFSILGWDNLPRSLLLYFSNMKSSHRGYFQTLACNSKEFSNTVVNSDLRFVAWDNPRGKAPRNLKRSDLNKMLGTGAAFAGRFLPNDSALDVIDSVVLRRNRGTVAPGGWCVGRHGRSRDPCQLWGDINILRPGPAAKRFEKLLQRVMANTTFWSNLCIQH</sequence>
<evidence type="ECO:0000256" key="2">
    <source>
        <dbReference type="ARBA" id="ARBA00022676"/>
    </source>
</evidence>
<name>A0A835DGS4_TETSI</name>
<evidence type="ECO:0000256" key="6">
    <source>
        <dbReference type="SAM" id="Phobius"/>
    </source>
</evidence>
<accession>A0A835DGS4</accession>
<dbReference type="AlphaFoldDB" id="A0A835DGS4"/>
<evidence type="ECO:0000256" key="1">
    <source>
        <dbReference type="ARBA" id="ARBA00004606"/>
    </source>
</evidence>
<dbReference type="InterPro" id="IPR003406">
    <property type="entry name" value="Glyco_trans_14"/>
</dbReference>
<evidence type="ECO:0000256" key="3">
    <source>
        <dbReference type="ARBA" id="ARBA00022679"/>
    </source>
</evidence>
<dbReference type="Proteomes" id="UP000655225">
    <property type="component" value="Unassembled WGS sequence"/>
</dbReference>
<feature type="transmembrane region" description="Helical" evidence="6">
    <location>
        <begin position="32"/>
        <end position="49"/>
    </location>
</feature>
<evidence type="ECO:0000313" key="7">
    <source>
        <dbReference type="EMBL" id="KAF8402838.1"/>
    </source>
</evidence>
<protein>
    <submittedName>
        <fullName evidence="7">Uncharacterized protein</fullName>
    </submittedName>
</protein>
<reference evidence="7 8" key="1">
    <citation type="submission" date="2020-04" db="EMBL/GenBank/DDBJ databases">
        <title>Plant Genome Project.</title>
        <authorList>
            <person name="Zhang R.-G."/>
        </authorList>
    </citation>
    <scope>NUCLEOTIDE SEQUENCE [LARGE SCALE GENOMIC DNA]</scope>
    <source>
        <strain evidence="7">YNK0</strain>
        <tissue evidence="7">Leaf</tissue>
    </source>
</reference>
<evidence type="ECO:0000256" key="5">
    <source>
        <dbReference type="ARBA" id="ARBA00023180"/>
    </source>
</evidence>
<keyword evidence="4 6" id="KW-0472">Membrane</keyword>
<evidence type="ECO:0000313" key="8">
    <source>
        <dbReference type="Proteomes" id="UP000655225"/>
    </source>
</evidence>
<dbReference type="OrthoDB" id="2019572at2759"/>
<comment type="subcellular location">
    <subcellularLocation>
        <location evidence="1">Membrane</location>
        <topology evidence="1">Single-pass type II membrane protein</topology>
    </subcellularLocation>
</comment>
<organism evidence="7 8">
    <name type="scientific">Tetracentron sinense</name>
    <name type="common">Spur-leaf</name>
    <dbReference type="NCBI Taxonomy" id="13715"/>
    <lineage>
        <taxon>Eukaryota</taxon>
        <taxon>Viridiplantae</taxon>
        <taxon>Streptophyta</taxon>
        <taxon>Embryophyta</taxon>
        <taxon>Tracheophyta</taxon>
        <taxon>Spermatophyta</taxon>
        <taxon>Magnoliopsida</taxon>
        <taxon>Trochodendrales</taxon>
        <taxon>Trochodendraceae</taxon>
        <taxon>Tetracentron</taxon>
    </lineage>
</organism>
<keyword evidence="6" id="KW-0812">Transmembrane</keyword>
<comment type="caution">
    <text evidence="7">The sequence shown here is derived from an EMBL/GenBank/DDBJ whole genome shotgun (WGS) entry which is preliminary data.</text>
</comment>
<evidence type="ECO:0000256" key="4">
    <source>
        <dbReference type="ARBA" id="ARBA00023136"/>
    </source>
</evidence>
<keyword evidence="3" id="KW-0808">Transferase</keyword>
<keyword evidence="2" id="KW-0328">Glycosyltransferase</keyword>
<keyword evidence="8" id="KW-1185">Reference proteome</keyword>
<dbReference type="PANTHER" id="PTHR45719:SF31">
    <property type="entry name" value="BETA-GLUCURONOSYLTRANSFERASE GLCAT14A-LIKE ISOFORM X1"/>
    <property type="match status" value="1"/>
</dbReference>
<proteinExistence type="predicted"/>
<dbReference type="PANTHER" id="PTHR45719">
    <property type="entry name" value="GLYCOSYLTRANSFERASE"/>
    <property type="match status" value="1"/>
</dbReference>
<dbReference type="GO" id="GO:0016020">
    <property type="term" value="C:membrane"/>
    <property type="evidence" value="ECO:0007669"/>
    <property type="project" value="UniProtKB-SubCell"/>
</dbReference>
<dbReference type="GO" id="GO:0015020">
    <property type="term" value="F:glucuronosyltransferase activity"/>
    <property type="evidence" value="ECO:0007669"/>
    <property type="project" value="InterPro"/>
</dbReference>
<dbReference type="OMA" id="GWCIGRD"/>
<gene>
    <name evidence="7" type="ORF">HHK36_010929</name>
</gene>